<dbReference type="EMBL" id="BAAAHE010000047">
    <property type="protein sequence ID" value="GAA0634842.1"/>
    <property type="molecule type" value="Genomic_DNA"/>
</dbReference>
<evidence type="ECO:0000259" key="7">
    <source>
        <dbReference type="Pfam" id="PF02631"/>
    </source>
</evidence>
<evidence type="ECO:0000313" key="10">
    <source>
        <dbReference type="EMBL" id="GAA0634842.1"/>
    </source>
</evidence>
<dbReference type="PANTHER" id="PTHR33602">
    <property type="entry name" value="REGULATORY PROTEIN RECX FAMILY PROTEIN"/>
    <property type="match status" value="1"/>
</dbReference>
<comment type="similarity">
    <text evidence="2 5">Belongs to the RecX family.</text>
</comment>
<sequence>MAARQRRSRSRWEFDPDAPPSFVGASEGQPRARREKREKPPAEPVEPSALAREICLGQLSHGPRTAAQLAAAMARKGIEEDVANEVLERFTDVGLIDDQAFAEAWVESRHAGRGLARRALAHELRTRGVDAAVVAVAVAELDPERELETARTLATKRLAATRGLDTQVRFRRVASLLARKGYSEAVAYRVIREALEAEGEDAPPLGD</sequence>
<evidence type="ECO:0000256" key="5">
    <source>
        <dbReference type="HAMAP-Rule" id="MF_01114"/>
    </source>
</evidence>
<accession>A0ABN1H9W1</accession>
<dbReference type="InterPro" id="IPR053924">
    <property type="entry name" value="RecX_HTH_2nd"/>
</dbReference>
<evidence type="ECO:0000256" key="1">
    <source>
        <dbReference type="ARBA" id="ARBA00004496"/>
    </source>
</evidence>
<dbReference type="Proteomes" id="UP001500957">
    <property type="component" value="Unassembled WGS sequence"/>
</dbReference>
<dbReference type="PANTHER" id="PTHR33602:SF1">
    <property type="entry name" value="REGULATORY PROTEIN RECX FAMILY PROTEIN"/>
    <property type="match status" value="1"/>
</dbReference>
<dbReference type="InterPro" id="IPR053926">
    <property type="entry name" value="RecX_HTH_1st"/>
</dbReference>
<evidence type="ECO:0000256" key="3">
    <source>
        <dbReference type="ARBA" id="ARBA00018111"/>
    </source>
</evidence>
<comment type="caution">
    <text evidence="10">The sequence shown here is derived from an EMBL/GenBank/DDBJ whole genome shotgun (WGS) entry which is preliminary data.</text>
</comment>
<evidence type="ECO:0000256" key="2">
    <source>
        <dbReference type="ARBA" id="ARBA00009695"/>
    </source>
</evidence>
<dbReference type="InterPro" id="IPR053925">
    <property type="entry name" value="RecX_HTH_3rd"/>
</dbReference>
<dbReference type="Pfam" id="PF21982">
    <property type="entry name" value="RecX_HTH1"/>
    <property type="match status" value="1"/>
</dbReference>
<feature type="domain" description="RecX second three-helical" evidence="7">
    <location>
        <begin position="97"/>
        <end position="136"/>
    </location>
</feature>
<feature type="domain" description="RecX third three-helical" evidence="8">
    <location>
        <begin position="145"/>
        <end position="191"/>
    </location>
</feature>
<evidence type="ECO:0000313" key="11">
    <source>
        <dbReference type="Proteomes" id="UP001500957"/>
    </source>
</evidence>
<evidence type="ECO:0000259" key="9">
    <source>
        <dbReference type="Pfam" id="PF21982"/>
    </source>
</evidence>
<gene>
    <name evidence="5" type="primary">recX</name>
    <name evidence="10" type="ORF">GCM10009547_43680</name>
</gene>
<protein>
    <recommendedName>
        <fullName evidence="3 5">Regulatory protein RecX</fullName>
    </recommendedName>
</protein>
<feature type="compositionally biased region" description="Basic and acidic residues" evidence="6">
    <location>
        <begin position="30"/>
        <end position="41"/>
    </location>
</feature>
<comment type="function">
    <text evidence="5">Modulates RecA activity.</text>
</comment>
<dbReference type="Pfam" id="PF02631">
    <property type="entry name" value="RecX_HTH2"/>
    <property type="match status" value="1"/>
</dbReference>
<feature type="domain" description="RecX first three-helical" evidence="9">
    <location>
        <begin position="51"/>
        <end position="89"/>
    </location>
</feature>
<reference evidence="10 11" key="1">
    <citation type="journal article" date="2019" name="Int. J. Syst. Evol. Microbiol.">
        <title>The Global Catalogue of Microorganisms (GCM) 10K type strain sequencing project: providing services to taxonomists for standard genome sequencing and annotation.</title>
        <authorList>
            <consortium name="The Broad Institute Genomics Platform"/>
            <consortium name="The Broad Institute Genome Sequencing Center for Infectious Disease"/>
            <person name="Wu L."/>
            <person name="Ma J."/>
        </authorList>
    </citation>
    <scope>NUCLEOTIDE SEQUENCE [LARGE SCALE GENOMIC DNA]</scope>
    <source>
        <strain evidence="10 11">JCM 10671</strain>
    </source>
</reference>
<evidence type="ECO:0000256" key="4">
    <source>
        <dbReference type="ARBA" id="ARBA00022490"/>
    </source>
</evidence>
<organism evidence="10 11">
    <name type="scientific">Sporichthya brevicatena</name>
    <dbReference type="NCBI Taxonomy" id="171442"/>
    <lineage>
        <taxon>Bacteria</taxon>
        <taxon>Bacillati</taxon>
        <taxon>Actinomycetota</taxon>
        <taxon>Actinomycetes</taxon>
        <taxon>Sporichthyales</taxon>
        <taxon>Sporichthyaceae</taxon>
        <taxon>Sporichthya</taxon>
    </lineage>
</organism>
<proteinExistence type="inferred from homology"/>
<dbReference type="InterPro" id="IPR003783">
    <property type="entry name" value="Regulatory_RecX"/>
</dbReference>
<name>A0ABN1H9W1_9ACTN</name>
<keyword evidence="11" id="KW-1185">Reference proteome</keyword>
<evidence type="ECO:0000256" key="6">
    <source>
        <dbReference type="SAM" id="MobiDB-lite"/>
    </source>
</evidence>
<dbReference type="Pfam" id="PF21981">
    <property type="entry name" value="RecX_HTH3"/>
    <property type="match status" value="1"/>
</dbReference>
<feature type="region of interest" description="Disordered" evidence="6">
    <location>
        <begin position="1"/>
        <end position="47"/>
    </location>
</feature>
<keyword evidence="4 5" id="KW-0963">Cytoplasm</keyword>
<dbReference type="Gene3D" id="1.10.10.10">
    <property type="entry name" value="Winged helix-like DNA-binding domain superfamily/Winged helix DNA-binding domain"/>
    <property type="match status" value="2"/>
</dbReference>
<dbReference type="HAMAP" id="MF_01114">
    <property type="entry name" value="RecX"/>
    <property type="match status" value="1"/>
</dbReference>
<evidence type="ECO:0000259" key="8">
    <source>
        <dbReference type="Pfam" id="PF21981"/>
    </source>
</evidence>
<dbReference type="InterPro" id="IPR036388">
    <property type="entry name" value="WH-like_DNA-bd_sf"/>
</dbReference>
<dbReference type="RefSeq" id="WP_344608785.1">
    <property type="nucleotide sequence ID" value="NZ_BAAAHE010000047.1"/>
</dbReference>
<comment type="subcellular location">
    <subcellularLocation>
        <location evidence="1 5">Cytoplasm</location>
    </subcellularLocation>
</comment>